<dbReference type="AlphaFoldDB" id="A0A1D1Z6A4"/>
<feature type="non-terminal residue" evidence="7">
    <location>
        <position position="1"/>
    </location>
</feature>
<dbReference type="Gene3D" id="3.30.300.90">
    <property type="entry name" value="BolA-like"/>
    <property type="match status" value="1"/>
</dbReference>
<evidence type="ECO:0000256" key="2">
    <source>
        <dbReference type="ARBA" id="ARBA00022528"/>
    </source>
</evidence>
<proteinExistence type="inferred from homology"/>
<accession>A0A1D1Z6A4</accession>
<dbReference type="SUPFAM" id="SSF82657">
    <property type="entry name" value="BolA-like"/>
    <property type="match status" value="1"/>
</dbReference>
<dbReference type="PANTHER" id="PTHR46230:SF3">
    <property type="entry name" value="SUFE-LIKE PROTEIN 1, CHLOROPLASTIC_MITOCHONDRIAL"/>
    <property type="match status" value="1"/>
</dbReference>
<evidence type="ECO:0000256" key="5">
    <source>
        <dbReference type="RuleBase" id="RU003860"/>
    </source>
</evidence>
<evidence type="ECO:0000256" key="4">
    <source>
        <dbReference type="ARBA" id="ARBA00022946"/>
    </source>
</evidence>
<dbReference type="EMBL" id="GDJX01005542">
    <property type="protein sequence ID" value="JAT62394.1"/>
    <property type="molecule type" value="Transcribed_RNA"/>
</dbReference>
<evidence type="ECO:0000313" key="7">
    <source>
        <dbReference type="EMBL" id="JAT62394.1"/>
    </source>
</evidence>
<comment type="similarity">
    <text evidence="5">Belongs to the BolA/IbaG family.</text>
</comment>
<dbReference type="PANTHER" id="PTHR46230">
    <property type="match status" value="1"/>
</dbReference>
<comment type="subcellular location">
    <subcellularLocation>
        <location evidence="1">Plastid</location>
        <location evidence="1">Chloroplast</location>
    </subcellularLocation>
</comment>
<dbReference type="InterPro" id="IPR036065">
    <property type="entry name" value="BolA-like_sf"/>
</dbReference>
<gene>
    <name evidence="7" type="primary">EMB1374_0</name>
    <name evidence="7" type="ORF">g.57774</name>
</gene>
<dbReference type="InterPro" id="IPR002634">
    <property type="entry name" value="BolA"/>
</dbReference>
<reference evidence="7" key="1">
    <citation type="submission" date="2015-07" db="EMBL/GenBank/DDBJ databases">
        <title>Transcriptome Assembly of Anthurium amnicola.</title>
        <authorList>
            <person name="Suzuki J."/>
        </authorList>
    </citation>
    <scope>NUCLEOTIDE SEQUENCE</scope>
</reference>
<name>A0A1D1Z6A4_9ARAE</name>
<keyword evidence="2" id="KW-0150">Chloroplast</keyword>
<feature type="region of interest" description="Disordered" evidence="6">
    <location>
        <begin position="90"/>
        <end position="113"/>
    </location>
</feature>
<dbReference type="GO" id="GO:0016226">
    <property type="term" value="P:iron-sulfur cluster assembly"/>
    <property type="evidence" value="ECO:0007669"/>
    <property type="project" value="TreeGrafter"/>
</dbReference>
<evidence type="ECO:0000256" key="3">
    <source>
        <dbReference type="ARBA" id="ARBA00022640"/>
    </source>
</evidence>
<dbReference type="GO" id="GO:0009507">
    <property type="term" value="C:chloroplast"/>
    <property type="evidence" value="ECO:0007669"/>
    <property type="project" value="UniProtKB-SubCell"/>
</dbReference>
<dbReference type="Pfam" id="PF01722">
    <property type="entry name" value="BolA"/>
    <property type="match status" value="1"/>
</dbReference>
<evidence type="ECO:0000256" key="1">
    <source>
        <dbReference type="ARBA" id="ARBA00004229"/>
    </source>
</evidence>
<evidence type="ECO:0000256" key="6">
    <source>
        <dbReference type="SAM" id="MobiDB-lite"/>
    </source>
</evidence>
<sequence>LRPQPVASDSSFITFCNSFYSPRPDEMLPGLSSAASIPSTSSHLRLCSLKLLRDLRSHARSKALLLTTRPLCLLSCLPITFQRLSSPKPSLLQPINSRRRQQQEEEPQEAPAAVDLTHLPQWRRDIFSLFHVLGLRQSPASPGNGGFLNTFRLMQHKALLLNAQGGDSTLGGATEEKGSILDGTGDDTSGISSATVEVLGGKTVPLDVDQSGAGTGSAISVVDGIPSSSSNLSVGRAARIGERLERELFPVELQVEDVSYQHAGHAGIRGNTDGETHFNVRIVSKEFEGKSLIKRHRLVYDLLQVELKTGLHALSIVAKTPSEVGTK</sequence>
<keyword evidence="4" id="KW-0809">Transit peptide</keyword>
<organism evidence="7">
    <name type="scientific">Anthurium amnicola</name>
    <dbReference type="NCBI Taxonomy" id="1678845"/>
    <lineage>
        <taxon>Eukaryota</taxon>
        <taxon>Viridiplantae</taxon>
        <taxon>Streptophyta</taxon>
        <taxon>Embryophyta</taxon>
        <taxon>Tracheophyta</taxon>
        <taxon>Spermatophyta</taxon>
        <taxon>Magnoliopsida</taxon>
        <taxon>Liliopsida</taxon>
        <taxon>Araceae</taxon>
        <taxon>Pothoideae</taxon>
        <taxon>Potheae</taxon>
        <taxon>Anthurium</taxon>
    </lineage>
</organism>
<protein>
    <submittedName>
        <fullName evidence="7">SufE-like protein, chloroplastic</fullName>
    </submittedName>
</protein>
<dbReference type="FunFam" id="3.30.300.90:FF:000004">
    <property type="entry name" value="SufE-like protein, chloroplastic"/>
    <property type="match status" value="1"/>
</dbReference>
<keyword evidence="3" id="KW-0934">Plastid</keyword>